<evidence type="ECO:0008006" key="3">
    <source>
        <dbReference type="Google" id="ProtNLM"/>
    </source>
</evidence>
<evidence type="ECO:0000313" key="1">
    <source>
        <dbReference type="EMBL" id="WOL05669.1"/>
    </source>
</evidence>
<keyword evidence="2" id="KW-1185">Reference proteome</keyword>
<protein>
    <recommendedName>
        <fullName evidence="3">Reverse transcriptase domain-containing protein</fullName>
    </recommendedName>
</protein>
<gene>
    <name evidence="1" type="ORF">Cni_G14398</name>
</gene>
<dbReference type="PANTHER" id="PTHR33116:SF86">
    <property type="entry name" value="REVERSE TRANSCRIPTASE DOMAIN-CONTAINING PROTEIN"/>
    <property type="match status" value="1"/>
</dbReference>
<evidence type="ECO:0000313" key="2">
    <source>
        <dbReference type="Proteomes" id="UP001327560"/>
    </source>
</evidence>
<dbReference type="AlphaFoldDB" id="A0AAQ3QCD0"/>
<dbReference type="PANTHER" id="PTHR33116">
    <property type="entry name" value="REVERSE TRANSCRIPTASE ZINC-BINDING DOMAIN-CONTAINING PROTEIN-RELATED-RELATED"/>
    <property type="match status" value="1"/>
</dbReference>
<sequence length="178" mass="20526">MEQLLSLMLDEAVKNRKIIPFKVGEVTLSHTFYANDIVIFIKGNQKTCKNLMNAINEYCLLTGQKLNFEKSSVIFSVKYKSETKHRISQLLNVKEEKYSIKYMGSYIAPKKLEKSYQSKLVQKVKCRIDSWASNQLSQAEKSIMINSVVSSIPSYSLMCSWVSEEAVKEIIKVEKKFF</sequence>
<name>A0AAQ3QCD0_9LILI</name>
<dbReference type="EMBL" id="CP136893">
    <property type="protein sequence ID" value="WOL05669.1"/>
    <property type="molecule type" value="Genomic_DNA"/>
</dbReference>
<proteinExistence type="predicted"/>
<accession>A0AAQ3QCD0</accession>
<dbReference type="Proteomes" id="UP001327560">
    <property type="component" value="Chromosome 4"/>
</dbReference>
<reference evidence="1 2" key="1">
    <citation type="submission" date="2023-10" db="EMBL/GenBank/DDBJ databases">
        <title>Chromosome-scale genome assembly provides insights into flower coloration mechanisms of Canna indica.</title>
        <authorList>
            <person name="Li C."/>
        </authorList>
    </citation>
    <scope>NUCLEOTIDE SEQUENCE [LARGE SCALE GENOMIC DNA]</scope>
    <source>
        <tissue evidence="1">Flower</tissue>
    </source>
</reference>
<organism evidence="1 2">
    <name type="scientific">Canna indica</name>
    <name type="common">Indian-shot</name>
    <dbReference type="NCBI Taxonomy" id="4628"/>
    <lineage>
        <taxon>Eukaryota</taxon>
        <taxon>Viridiplantae</taxon>
        <taxon>Streptophyta</taxon>
        <taxon>Embryophyta</taxon>
        <taxon>Tracheophyta</taxon>
        <taxon>Spermatophyta</taxon>
        <taxon>Magnoliopsida</taxon>
        <taxon>Liliopsida</taxon>
        <taxon>Zingiberales</taxon>
        <taxon>Cannaceae</taxon>
        <taxon>Canna</taxon>
    </lineage>
</organism>